<dbReference type="GO" id="GO:0052689">
    <property type="term" value="F:carboxylic ester hydrolase activity"/>
    <property type="evidence" value="ECO:0007669"/>
    <property type="project" value="InterPro"/>
</dbReference>
<sequence>MNNRKQKWTALGVAGALLLPLAGITGFASDAADVRTLQKALIQKDALAQGQDLNEDGAVNGFDLVRLRRQVLEASQSGEIRETDVAITEQTAKLVGRTLRKGDTTWLVQSGAAAEFTVTGTSAELTLAGDGCAAGDEKYRPRYAVYVDGELLCDSLMSETETKLQLFSGDTVRHATVKVIHLSEANNGAIGVRNLHVAAPDSLAYPCAPTAKKPLSIEFIGDSITCAYGVEGKDQYEAFRTDTENFMKSYAYLTAQLLDADYSAVSYSGYGVVSGYTTGERNTESLVPDCYDLVGKLPDYAEAWDFDSHTNDVVVINLGTNDSSYLSQDFDGRKDEFTAAYTAFLKQVREKNPAAVIICTMGTMGGEDLYPLIQQAITDYTAETGDSQVRSYQSATQKPANGLGSDWHPSALTHELSAYVLADQICTAIGREWSKIGLDAASDGIYDVKINTEAGANAAHYVGYDKSFWINMVGGGTKPEDIQAYVGGLTLTPGTYELAFDYTSTVDVTVTYGVQQLDDPEQSCVSGSIDATGTKQHAAKTFTITEPVEDAAIVFNLGGTDYYNITLSDITLFKKA</sequence>
<evidence type="ECO:0000256" key="1">
    <source>
        <dbReference type="SAM" id="SignalP"/>
    </source>
</evidence>
<evidence type="ECO:0000313" key="5">
    <source>
        <dbReference type="Proteomes" id="UP000007054"/>
    </source>
</evidence>
<dbReference type="CDD" id="cd14252">
    <property type="entry name" value="Dockerin_like"/>
    <property type="match status" value="1"/>
</dbReference>
<dbReference type="GeneID" id="83157080"/>
<dbReference type="CDD" id="cd01831">
    <property type="entry name" value="Endoglucanase_E_like"/>
    <property type="match status" value="1"/>
</dbReference>
<accession>D4LB11</accession>
<keyword evidence="1" id="KW-0732">Signal</keyword>
<dbReference type="Gene3D" id="2.60.120.260">
    <property type="entry name" value="Galactose-binding domain-like"/>
    <property type="match status" value="2"/>
</dbReference>
<dbReference type="PATRIC" id="fig|213810.4.peg.496"/>
<feature type="signal peptide" evidence="1">
    <location>
        <begin position="1"/>
        <end position="31"/>
    </location>
</feature>
<dbReference type="AlphaFoldDB" id="D4LB11"/>
<dbReference type="InterPro" id="IPR040794">
    <property type="entry name" value="CE2_N"/>
</dbReference>
<feature type="chain" id="PRO_5038922137" evidence="1">
    <location>
        <begin position="32"/>
        <end position="576"/>
    </location>
</feature>
<dbReference type="RefSeq" id="WP_015557713.1">
    <property type="nucleotide sequence ID" value="NC_021039.1"/>
</dbReference>
<reference evidence="4" key="1">
    <citation type="submission" date="2010-03" db="EMBL/GenBank/DDBJ databases">
        <title>The genome sequence of Ruminococcus sp. 18P13.</title>
        <authorList>
            <consortium name="metaHIT consortium -- http://www.metahit.eu/"/>
            <person name="Pajon A."/>
            <person name="Turner K."/>
            <person name="Parkhill J."/>
            <person name="Bernalier A."/>
        </authorList>
    </citation>
    <scope>NUCLEOTIDE SEQUENCE [LARGE SCALE GENOMIC DNA]</scope>
    <source>
        <strain evidence="4">Type strain: 18P13</strain>
    </source>
</reference>
<name>D4LB11_RUMC1</name>
<dbReference type="InterPro" id="IPR037461">
    <property type="entry name" value="CtCE2-like_dom"/>
</dbReference>
<organism evidence="4 5">
    <name type="scientific">Ruminococcus champanellensis (strain DSM 18848 / JCM 17042 / KCTC 15320 / 18P13)</name>
    <dbReference type="NCBI Taxonomy" id="213810"/>
    <lineage>
        <taxon>Bacteria</taxon>
        <taxon>Bacillati</taxon>
        <taxon>Bacillota</taxon>
        <taxon>Clostridia</taxon>
        <taxon>Eubacteriales</taxon>
        <taxon>Oscillospiraceae</taxon>
        <taxon>Ruminococcus</taxon>
    </lineage>
</organism>
<dbReference type="SUPFAM" id="SSF49785">
    <property type="entry name" value="Galactose-binding domain-like"/>
    <property type="match status" value="1"/>
</dbReference>
<evidence type="ECO:0000313" key="4">
    <source>
        <dbReference type="EMBL" id="CBL16806.1"/>
    </source>
</evidence>
<dbReference type="SUPFAM" id="SSF52266">
    <property type="entry name" value="SGNH hydrolase"/>
    <property type="match status" value="1"/>
</dbReference>
<proteinExistence type="predicted"/>
<feature type="domain" description="SGNH hydrolase-type esterase" evidence="2">
    <location>
        <begin position="219"/>
        <end position="415"/>
    </location>
</feature>
<dbReference type="InterPro" id="IPR036514">
    <property type="entry name" value="SGNH_hydro_sf"/>
</dbReference>
<dbReference type="InterPro" id="IPR013830">
    <property type="entry name" value="SGNH_hydro"/>
</dbReference>
<evidence type="ECO:0000259" key="2">
    <source>
        <dbReference type="Pfam" id="PF13472"/>
    </source>
</evidence>
<feature type="domain" description="Carbohydrate esterase 2 N-terminal" evidence="3">
    <location>
        <begin position="95"/>
        <end position="199"/>
    </location>
</feature>
<dbReference type="InterPro" id="IPR052762">
    <property type="entry name" value="PCW_deacetylase/CE"/>
</dbReference>
<gene>
    <name evidence="4" type="ordered locus">RUM_05890</name>
</gene>
<dbReference type="KEGG" id="rch:RUM_05890"/>
<protein>
    <submittedName>
        <fullName evidence="4">GDSL-like Lipase/Acylhydrolase</fullName>
    </submittedName>
</protein>
<dbReference type="EMBL" id="FP929052">
    <property type="protein sequence ID" value="CBL16806.1"/>
    <property type="molecule type" value="Genomic_DNA"/>
</dbReference>
<keyword evidence="4" id="KW-0378">Hydrolase</keyword>
<dbReference type="Pfam" id="PF17996">
    <property type="entry name" value="CE2_N"/>
    <property type="match status" value="1"/>
</dbReference>
<dbReference type="BioCyc" id="RCHA213810:RUM_RS11920-MONOMER"/>
<dbReference type="PANTHER" id="PTHR37834">
    <property type="entry name" value="GDSL-LIKE LIPASE/ACYLHYDROLASE DOMAIN PROTEIN (AFU_ORTHOLOGUE AFUA_2G00620)"/>
    <property type="match status" value="1"/>
</dbReference>
<keyword evidence="5" id="KW-1185">Reference proteome</keyword>
<evidence type="ECO:0000259" key="3">
    <source>
        <dbReference type="Pfam" id="PF17996"/>
    </source>
</evidence>
<dbReference type="PANTHER" id="PTHR37834:SF2">
    <property type="entry name" value="ESTERASE, SGNH HYDROLASE-TYPE"/>
    <property type="match status" value="1"/>
</dbReference>
<reference evidence="4" key="2">
    <citation type="submission" date="2010-03" db="EMBL/GenBank/DDBJ databases">
        <authorList>
            <person name="Pajon A."/>
        </authorList>
    </citation>
    <scope>NUCLEOTIDE SEQUENCE</scope>
    <source>
        <strain evidence="4">Type strain: 18P13</strain>
    </source>
</reference>
<dbReference type="STRING" id="213810.RUM_05890"/>
<dbReference type="Proteomes" id="UP000007054">
    <property type="component" value="Chromosome"/>
</dbReference>
<dbReference type="Pfam" id="PF13472">
    <property type="entry name" value="Lipase_GDSL_2"/>
    <property type="match status" value="1"/>
</dbReference>
<dbReference type="Gene3D" id="3.40.50.1110">
    <property type="entry name" value="SGNH hydrolase"/>
    <property type="match status" value="1"/>
</dbReference>
<dbReference type="HOGENOM" id="CLU_473183_0_0_9"/>
<dbReference type="InterPro" id="IPR008979">
    <property type="entry name" value="Galactose-bd-like_sf"/>
</dbReference>